<feature type="coiled-coil region" evidence="16">
    <location>
        <begin position="561"/>
        <end position="588"/>
    </location>
</feature>
<keyword evidence="10 15" id="KW-0156">Chromatin regulator</keyword>
<dbReference type="SMART" id="SM00184">
    <property type="entry name" value="RING"/>
    <property type="match status" value="1"/>
</dbReference>
<dbReference type="InterPro" id="IPR058643">
    <property type="entry name" value="BRE1-like_CC"/>
</dbReference>
<dbReference type="PANTHER" id="PTHR23163:SF0">
    <property type="entry name" value="E3 UBIQUITIN-PROTEIN LIGASE BRE1"/>
    <property type="match status" value="1"/>
</dbReference>
<feature type="coiled-coil region" evidence="16">
    <location>
        <begin position="170"/>
        <end position="218"/>
    </location>
</feature>
<feature type="compositionally biased region" description="Basic and acidic residues" evidence="17">
    <location>
        <begin position="46"/>
        <end position="55"/>
    </location>
</feature>
<keyword evidence="21" id="KW-1185">Reference proteome</keyword>
<evidence type="ECO:0000256" key="12">
    <source>
        <dbReference type="ARBA" id="ARBA00023242"/>
    </source>
</evidence>
<evidence type="ECO:0000256" key="14">
    <source>
        <dbReference type="PROSITE-ProRule" id="PRU00042"/>
    </source>
</evidence>
<dbReference type="CDD" id="cd16499">
    <property type="entry name" value="RING-HC_Bre1-like"/>
    <property type="match status" value="1"/>
</dbReference>
<evidence type="ECO:0000256" key="17">
    <source>
        <dbReference type="SAM" id="MobiDB-lite"/>
    </source>
</evidence>
<name>A0A9P4WNW7_9PLEO</name>
<dbReference type="OrthoDB" id="654191at2759"/>
<dbReference type="GO" id="GO:0008270">
    <property type="term" value="F:zinc ion binding"/>
    <property type="evidence" value="ECO:0007669"/>
    <property type="project" value="UniProtKB-KW"/>
</dbReference>
<evidence type="ECO:0000256" key="9">
    <source>
        <dbReference type="ARBA" id="ARBA00022833"/>
    </source>
</evidence>
<feature type="region of interest" description="Disordered" evidence="17">
    <location>
        <begin position="1"/>
        <end position="55"/>
    </location>
</feature>
<feature type="domain" description="C2H2-type" evidence="19">
    <location>
        <begin position="702"/>
        <end position="721"/>
    </location>
</feature>
<dbReference type="Proteomes" id="UP000758155">
    <property type="component" value="Unassembled WGS sequence"/>
</dbReference>
<keyword evidence="11 15" id="KW-0175">Coiled coil</keyword>
<comment type="similarity">
    <text evidence="4 15">Belongs to the BRE1 family.</text>
</comment>
<accession>A0A9P4WNW7</accession>
<keyword evidence="9 15" id="KW-0862">Zinc</keyword>
<organism evidence="20 21">
    <name type="scientific">Didymella heteroderae</name>
    <dbReference type="NCBI Taxonomy" id="1769908"/>
    <lineage>
        <taxon>Eukaryota</taxon>
        <taxon>Fungi</taxon>
        <taxon>Dikarya</taxon>
        <taxon>Ascomycota</taxon>
        <taxon>Pezizomycotina</taxon>
        <taxon>Dothideomycetes</taxon>
        <taxon>Pleosporomycetidae</taxon>
        <taxon>Pleosporales</taxon>
        <taxon>Pleosporineae</taxon>
        <taxon>Didymellaceae</taxon>
        <taxon>Didymella</taxon>
    </lineage>
</organism>
<evidence type="ECO:0000259" key="19">
    <source>
        <dbReference type="PROSITE" id="PS50157"/>
    </source>
</evidence>
<keyword evidence="6 15" id="KW-0479">Metal-binding</keyword>
<dbReference type="InterPro" id="IPR013956">
    <property type="entry name" value="E3_ubiquit_lig_Bre1"/>
</dbReference>
<feature type="domain" description="RING-type" evidence="18">
    <location>
        <begin position="669"/>
        <end position="707"/>
    </location>
</feature>
<dbReference type="Pfam" id="PF08647">
    <property type="entry name" value="BRE1"/>
    <property type="match status" value="1"/>
</dbReference>
<feature type="compositionally biased region" description="Basic and acidic residues" evidence="17">
    <location>
        <begin position="239"/>
        <end position="252"/>
    </location>
</feature>
<dbReference type="SUPFAM" id="SSF57850">
    <property type="entry name" value="RING/U-box"/>
    <property type="match status" value="1"/>
</dbReference>
<comment type="function">
    <text evidence="13">E3 ubiquitin-protein ligase that mediates monoubiquitination of histone H2B to form H2BK123ub1. H2BK123ub1 gives a specific tag for epigenetic transcriptional activation and is also a prerequisite for H3K4me and H3K79me formation.</text>
</comment>
<keyword evidence="5 15" id="KW-0808">Transferase</keyword>
<evidence type="ECO:0000256" key="6">
    <source>
        <dbReference type="ARBA" id="ARBA00022723"/>
    </source>
</evidence>
<dbReference type="GO" id="GO:0016567">
    <property type="term" value="P:protein ubiquitination"/>
    <property type="evidence" value="ECO:0007669"/>
    <property type="project" value="UniProtKB-UniRule"/>
</dbReference>
<evidence type="ECO:0000256" key="10">
    <source>
        <dbReference type="ARBA" id="ARBA00022853"/>
    </source>
</evidence>
<feature type="coiled-coil region" evidence="16">
    <location>
        <begin position="270"/>
        <end position="438"/>
    </location>
</feature>
<evidence type="ECO:0000256" key="4">
    <source>
        <dbReference type="ARBA" id="ARBA00005555"/>
    </source>
</evidence>
<feature type="compositionally biased region" description="Basic and acidic residues" evidence="17">
    <location>
        <begin position="14"/>
        <end position="30"/>
    </location>
</feature>
<evidence type="ECO:0000256" key="3">
    <source>
        <dbReference type="ARBA" id="ARBA00004906"/>
    </source>
</evidence>
<dbReference type="InterPro" id="IPR017907">
    <property type="entry name" value="Znf_RING_CS"/>
</dbReference>
<dbReference type="Gene3D" id="3.30.40.10">
    <property type="entry name" value="Zinc/RING finger domain, C3HC4 (zinc finger)"/>
    <property type="match status" value="1"/>
</dbReference>
<dbReference type="Pfam" id="PF13920">
    <property type="entry name" value="zf-C3HC4_3"/>
    <property type="match status" value="1"/>
</dbReference>
<feature type="coiled-coil region" evidence="16">
    <location>
        <begin position="463"/>
        <end position="518"/>
    </location>
</feature>
<dbReference type="PROSITE" id="PS50089">
    <property type="entry name" value="ZF_RING_2"/>
    <property type="match status" value="1"/>
</dbReference>
<dbReference type="PROSITE" id="PS00518">
    <property type="entry name" value="ZF_RING_1"/>
    <property type="match status" value="1"/>
</dbReference>
<gene>
    <name evidence="20" type="primary">BRE1</name>
    <name evidence="20" type="ORF">E8E12_008028</name>
</gene>
<dbReference type="Pfam" id="PF26095">
    <property type="entry name" value="CC_Bre1"/>
    <property type="match status" value="1"/>
</dbReference>
<dbReference type="EC" id="2.3.2.27" evidence="15"/>
<evidence type="ECO:0000256" key="13">
    <source>
        <dbReference type="ARBA" id="ARBA00059679"/>
    </source>
</evidence>
<evidence type="ECO:0000256" key="5">
    <source>
        <dbReference type="ARBA" id="ARBA00022679"/>
    </source>
</evidence>
<evidence type="ECO:0000256" key="16">
    <source>
        <dbReference type="SAM" id="Coils"/>
    </source>
</evidence>
<dbReference type="InterPro" id="IPR013087">
    <property type="entry name" value="Znf_C2H2_type"/>
</dbReference>
<evidence type="ECO:0000256" key="11">
    <source>
        <dbReference type="ARBA" id="ARBA00023054"/>
    </source>
</evidence>
<feature type="region of interest" description="Disordered" evidence="17">
    <location>
        <begin position="235"/>
        <end position="262"/>
    </location>
</feature>
<proteinExistence type="inferred from homology"/>
<keyword evidence="12 15" id="KW-0539">Nucleus</keyword>
<dbReference type="InterPro" id="IPR001841">
    <property type="entry name" value="Znf_RING"/>
</dbReference>
<dbReference type="GO" id="GO:0033503">
    <property type="term" value="C:HULC complex"/>
    <property type="evidence" value="ECO:0007669"/>
    <property type="project" value="TreeGrafter"/>
</dbReference>
<dbReference type="AlphaFoldDB" id="A0A9P4WNW7"/>
<evidence type="ECO:0000313" key="21">
    <source>
        <dbReference type="Proteomes" id="UP000758155"/>
    </source>
</evidence>
<dbReference type="EMBL" id="SWKV01000038">
    <property type="protein sequence ID" value="KAF3038171.1"/>
    <property type="molecule type" value="Genomic_DNA"/>
</dbReference>
<evidence type="ECO:0000259" key="18">
    <source>
        <dbReference type="PROSITE" id="PS50089"/>
    </source>
</evidence>
<evidence type="ECO:0000256" key="7">
    <source>
        <dbReference type="ARBA" id="ARBA00022771"/>
    </source>
</evidence>
<keyword evidence="8 15" id="KW-0833">Ubl conjugation pathway</keyword>
<reference evidence="20" key="1">
    <citation type="submission" date="2019-04" db="EMBL/GenBank/DDBJ databases">
        <title>Sequencing of skin fungus with MAO and IRED activity.</title>
        <authorList>
            <person name="Marsaioli A.J."/>
            <person name="Bonatto J.M.C."/>
            <person name="Reis Junior O."/>
        </authorList>
    </citation>
    <scope>NUCLEOTIDE SEQUENCE</scope>
    <source>
        <strain evidence="20">28M1</strain>
    </source>
</reference>
<comment type="caution">
    <text evidence="20">The sequence shown here is derived from an EMBL/GenBank/DDBJ whole genome shotgun (WGS) entry which is preliminary data.</text>
</comment>
<protein>
    <recommendedName>
        <fullName evidence="15">E3 ubiquitin protein ligase</fullName>
        <ecNumber evidence="15">2.3.2.27</ecNumber>
    </recommendedName>
</protein>
<sequence length="721" mass="80706">MRLEARTVAPPSLDHVKMEDRKRPSVHDDSAPPAKRQAVTVNGARSHPDADMPWKDDIEAYQKDAILRQMREYKREKATLEAQLHDVEARSRYHDDELRTIDAWFDQLVDEIKILSGERLSGDSSSREVPAALLFEDSESFRKHLSKRKDTILSSLSGLFAKYPPRSPDVADLERQLSELLAAQKQHVAQSQKIMTEKEQLSDRLDTATHRYLVAEKKIDRFKSQQVQKLEQSAVASAVKEDTPSAGIKKEATNGTTPEPAVSEELETAKAQAIAEASKRKAQLEDVEKENKRLTEELTALKVKLTGLSDDDYAKTDLFKALKSQHEDVIKRINNLEATNIQLREEAQKYQAERTAYRIKIDDESRSSLAESESAVSQAEANLARIRNARDELIAKNNTLEASHKDSEASNAQAKELVGACESRIAALESECERLRLQIGERQPGAEPIETDELTPEQLRSKIANLENQLKLLSGELPSMEAAWKKAQAIAGKKIADLAAWEDNVARANADKAKADQKFFAAMKAKGEMEQQIRILRLQAAKSTEVVSQLKEADSLSRSLVDKLEKQTAEMRSQMDDLSAQHRILQQKATEAAVTSEGHTTQIAELKKLVDAKDAAYLTARHAQREACTERDGLAAQVDGLNEQIKIWKKKSKGEQSSEAALMESMLQCQICKSRVKNTCIKTCGHLFCHDCVQDRLTNRARKCPNCGKAFGSNDTMRVHL</sequence>
<dbReference type="GO" id="GO:0006325">
    <property type="term" value="P:chromatin organization"/>
    <property type="evidence" value="ECO:0007669"/>
    <property type="project" value="UniProtKB-KW"/>
</dbReference>
<evidence type="ECO:0000256" key="1">
    <source>
        <dbReference type="ARBA" id="ARBA00000900"/>
    </source>
</evidence>
<dbReference type="PROSITE" id="PS50157">
    <property type="entry name" value="ZINC_FINGER_C2H2_2"/>
    <property type="match status" value="1"/>
</dbReference>
<feature type="coiled-coil region" evidence="16">
    <location>
        <begin position="63"/>
        <end position="90"/>
    </location>
</feature>
<dbReference type="GO" id="GO:0061630">
    <property type="term" value="F:ubiquitin protein ligase activity"/>
    <property type="evidence" value="ECO:0007669"/>
    <property type="project" value="UniProtKB-EC"/>
</dbReference>
<evidence type="ECO:0000256" key="8">
    <source>
        <dbReference type="ARBA" id="ARBA00022786"/>
    </source>
</evidence>
<dbReference type="GO" id="GO:0005634">
    <property type="term" value="C:nucleus"/>
    <property type="evidence" value="ECO:0007669"/>
    <property type="project" value="UniProtKB-SubCell"/>
</dbReference>
<comment type="pathway">
    <text evidence="3 15">Protein modification; protein ubiquitination.</text>
</comment>
<evidence type="ECO:0000256" key="15">
    <source>
        <dbReference type="RuleBase" id="RU365038"/>
    </source>
</evidence>
<dbReference type="PANTHER" id="PTHR23163">
    <property type="entry name" value="RING FINGER PROTEIN-RELATED"/>
    <property type="match status" value="1"/>
</dbReference>
<keyword evidence="7 14" id="KW-0863">Zinc-finger</keyword>
<evidence type="ECO:0000313" key="20">
    <source>
        <dbReference type="EMBL" id="KAF3038171.1"/>
    </source>
</evidence>
<evidence type="ECO:0000256" key="2">
    <source>
        <dbReference type="ARBA" id="ARBA00004123"/>
    </source>
</evidence>
<comment type="catalytic activity">
    <reaction evidence="1 15">
        <text>S-ubiquitinyl-[E2 ubiquitin-conjugating enzyme]-L-cysteine + [acceptor protein]-L-lysine = [E2 ubiquitin-conjugating enzyme]-L-cysteine + N(6)-ubiquitinyl-[acceptor protein]-L-lysine.</text>
        <dbReference type="EC" id="2.3.2.27"/>
    </reaction>
</comment>
<dbReference type="InterPro" id="IPR013083">
    <property type="entry name" value="Znf_RING/FYVE/PHD"/>
</dbReference>
<comment type="subcellular location">
    <subcellularLocation>
        <location evidence="2 15">Nucleus</location>
    </subcellularLocation>
</comment>